<organism evidence="2 3">
    <name type="scientific">Flaviaesturariibacter amylovorans</name>
    <dbReference type="NCBI Taxonomy" id="1084520"/>
    <lineage>
        <taxon>Bacteria</taxon>
        <taxon>Pseudomonadati</taxon>
        <taxon>Bacteroidota</taxon>
        <taxon>Chitinophagia</taxon>
        <taxon>Chitinophagales</taxon>
        <taxon>Chitinophagaceae</taxon>
        <taxon>Flaviaestuariibacter</taxon>
    </lineage>
</organism>
<dbReference type="InterPro" id="IPR013783">
    <property type="entry name" value="Ig-like_fold"/>
</dbReference>
<evidence type="ECO:0000313" key="3">
    <source>
        <dbReference type="Proteomes" id="UP001501725"/>
    </source>
</evidence>
<reference evidence="3" key="1">
    <citation type="journal article" date="2019" name="Int. J. Syst. Evol. Microbiol.">
        <title>The Global Catalogue of Microorganisms (GCM) 10K type strain sequencing project: providing services to taxonomists for standard genome sequencing and annotation.</title>
        <authorList>
            <consortium name="The Broad Institute Genomics Platform"/>
            <consortium name="The Broad Institute Genome Sequencing Center for Infectious Disease"/>
            <person name="Wu L."/>
            <person name="Ma J."/>
        </authorList>
    </citation>
    <scope>NUCLEOTIDE SEQUENCE [LARGE SCALE GENOMIC DNA]</scope>
    <source>
        <strain evidence="3">JCM 17919</strain>
    </source>
</reference>
<keyword evidence="1" id="KW-0732">Signal</keyword>
<feature type="chain" id="PRO_5047122602" description="T9SS type A sorting domain-containing protein" evidence="1">
    <location>
        <begin position="23"/>
        <end position="557"/>
    </location>
</feature>
<feature type="signal peptide" evidence="1">
    <location>
        <begin position="1"/>
        <end position="22"/>
    </location>
</feature>
<gene>
    <name evidence="2" type="ORF">GCM10023184_30020</name>
</gene>
<proteinExistence type="predicted"/>
<accession>A0ABP8H727</accession>
<sequence length="557" mass="59316">MTKRYSLHPFLLMSLLLPFAGAAQRTTDPTPPATPVYASQTTVNPGYGFGNIAFDEGGNINASFFTSGRVTDGTGSAEFDDYVTGNMGANQAYLIMNQATLRIATHIFSDNTNPFRHDVANTITQQRWEADFGLSNPGWTFLFGRNEFNQNSQFPQLSIINFQNYIIDQSIGAGPFIQPVGLSNVLVTITGTMTFTNGNIYALRQDGLNLNLEEFVFQSGASTAGGSATSYLDAPMRVLGATNNFKFVLGDQGIYSPLTYTGSNPGANGTVARYFANGGGNTASLNSLLTSVSPEEYYAISSTDNAATLTLNTANFPTYTGANWTIAGFNGTQWVNLRPGGGAGTINGNEVTVTGANLTGITRIAPALATSLLPLPLNFVSFKAVALGSSAKLDWDVADVVNVSHFVVERSCDGNNFTAIGQVSLTSASSYTYLDVQPCAPISYYRVRSVDFDGSTKMTPVRNVRFALADARFTLWPNPARGSSIQIMLSRTDGATAAKAIQWQIRTVAGQVVKEGKATLQGGTPLQIGLDGLSNGTYQFTSIAADGATETLAFIKQ</sequence>
<name>A0ABP8H727_9BACT</name>
<evidence type="ECO:0008006" key="4">
    <source>
        <dbReference type="Google" id="ProtNLM"/>
    </source>
</evidence>
<evidence type="ECO:0000313" key="2">
    <source>
        <dbReference type="EMBL" id="GAA4335325.1"/>
    </source>
</evidence>
<dbReference type="RefSeq" id="WP_345256564.1">
    <property type="nucleotide sequence ID" value="NZ_BAABGY010000008.1"/>
</dbReference>
<protein>
    <recommendedName>
        <fullName evidence="4">T9SS type A sorting domain-containing protein</fullName>
    </recommendedName>
</protein>
<evidence type="ECO:0000256" key="1">
    <source>
        <dbReference type="SAM" id="SignalP"/>
    </source>
</evidence>
<dbReference type="Gene3D" id="2.60.40.10">
    <property type="entry name" value="Immunoglobulins"/>
    <property type="match status" value="1"/>
</dbReference>
<comment type="caution">
    <text evidence="2">The sequence shown here is derived from an EMBL/GenBank/DDBJ whole genome shotgun (WGS) entry which is preliminary data.</text>
</comment>
<keyword evidence="3" id="KW-1185">Reference proteome</keyword>
<dbReference type="EMBL" id="BAABGY010000008">
    <property type="protein sequence ID" value="GAA4335325.1"/>
    <property type="molecule type" value="Genomic_DNA"/>
</dbReference>
<dbReference type="Proteomes" id="UP001501725">
    <property type="component" value="Unassembled WGS sequence"/>
</dbReference>